<comment type="subcellular location">
    <subcellularLocation>
        <location evidence="2">Cell membrane</location>
        <topology evidence="2">Lipid-anchor</topology>
    </subcellularLocation>
</comment>
<comment type="similarity">
    <text evidence="1 2">Belongs to the outer membrane factor (OMF) (TC 1.B.17) family.</text>
</comment>
<dbReference type="PANTHER" id="PTHR30203">
    <property type="entry name" value="OUTER MEMBRANE CATION EFFLUX PROTEIN"/>
    <property type="match status" value="1"/>
</dbReference>
<evidence type="ECO:0000313" key="3">
    <source>
        <dbReference type="EMBL" id="PSK93065.1"/>
    </source>
</evidence>
<evidence type="ECO:0000256" key="1">
    <source>
        <dbReference type="ARBA" id="ARBA00007613"/>
    </source>
</evidence>
<keyword evidence="4" id="KW-1185">Reference proteome</keyword>
<dbReference type="Gene3D" id="1.20.1600.10">
    <property type="entry name" value="Outer membrane efflux proteins (OEP)"/>
    <property type="match status" value="1"/>
</dbReference>
<sequence length="475" mass="51712">MPKNMNQSINKYFFILALVFLSACKVSKDVATPDTGLPVTFRNAGQATDSAGIADLPWQSFFTDATLKQLIGKALEQNYDMQLALKNIEAAQLQLKQTKWGYVPDARIQAGASTSRPSDNSLNGLSLGQFLGTRHIEDYSASLVLSWEADIWGKIRNQQKAALAAYLQTGEARKLVQTDIVAGVSKGYYNLLMLDAQLDVARRNLALNDSTLRMIRLQFDAGQVTSLAVQQAEAQRLEAAQLVPQFEQNITIQENALSILAGELPAELKHSSGLQNVAFPENPGTGLPSALLSRRPDVRSTELQLDIANARVGIAKANMYPTLSITANGGVNAFKASNWFNIPASLFGTVAGNLAQPLIQKKQLRTQYQLAGVEREKAVLQFRQSVLAAVGEVSDALVKIDKLKSQYAIANARVATLQQAISNASLLFQNGMATYLEVITAQGNVLKSELEISMLKRDQLNAVVDLYRSLGGGWK</sequence>
<accession>A0A2P8D763</accession>
<protein>
    <submittedName>
        <fullName evidence="3">NodT family efflux transporter outer membrane factor (OMF) lipoprotein</fullName>
    </submittedName>
</protein>
<dbReference type="AlphaFoldDB" id="A0A2P8D763"/>
<dbReference type="Pfam" id="PF02321">
    <property type="entry name" value="OEP"/>
    <property type="match status" value="2"/>
</dbReference>
<dbReference type="PANTHER" id="PTHR30203:SF33">
    <property type="entry name" value="BLR4455 PROTEIN"/>
    <property type="match status" value="1"/>
</dbReference>
<keyword evidence="2 3" id="KW-0449">Lipoprotein</keyword>
<comment type="caution">
    <text evidence="3">The sequence shown here is derived from an EMBL/GenBank/DDBJ whole genome shotgun (WGS) entry which is preliminary data.</text>
</comment>
<evidence type="ECO:0000256" key="2">
    <source>
        <dbReference type="RuleBase" id="RU362097"/>
    </source>
</evidence>
<dbReference type="Proteomes" id="UP000240572">
    <property type="component" value="Unassembled WGS sequence"/>
</dbReference>
<keyword evidence="2" id="KW-1134">Transmembrane beta strand</keyword>
<dbReference type="GO" id="GO:0005886">
    <property type="term" value="C:plasma membrane"/>
    <property type="evidence" value="ECO:0007669"/>
    <property type="project" value="UniProtKB-SubCell"/>
</dbReference>
<organism evidence="3 4">
    <name type="scientific">Taibaiella chishuiensis</name>
    <dbReference type="NCBI Taxonomy" id="1434707"/>
    <lineage>
        <taxon>Bacteria</taxon>
        <taxon>Pseudomonadati</taxon>
        <taxon>Bacteroidota</taxon>
        <taxon>Chitinophagia</taxon>
        <taxon>Chitinophagales</taxon>
        <taxon>Chitinophagaceae</taxon>
        <taxon>Taibaiella</taxon>
    </lineage>
</organism>
<keyword evidence="2" id="KW-0812">Transmembrane</keyword>
<reference evidence="3 4" key="1">
    <citation type="submission" date="2018-03" db="EMBL/GenBank/DDBJ databases">
        <title>Genomic Encyclopedia of Type Strains, Phase III (KMG-III): the genomes of soil and plant-associated and newly described type strains.</title>
        <authorList>
            <person name="Whitman W."/>
        </authorList>
    </citation>
    <scope>NUCLEOTIDE SEQUENCE [LARGE SCALE GENOMIC DNA]</scope>
    <source>
        <strain evidence="3 4">CGMCC 1.12700</strain>
    </source>
</reference>
<evidence type="ECO:0000313" key="4">
    <source>
        <dbReference type="Proteomes" id="UP000240572"/>
    </source>
</evidence>
<dbReference type="EMBL" id="PYGD01000002">
    <property type="protein sequence ID" value="PSK93065.1"/>
    <property type="molecule type" value="Genomic_DNA"/>
</dbReference>
<gene>
    <name evidence="3" type="ORF">B0I18_10234</name>
</gene>
<dbReference type="SUPFAM" id="SSF56954">
    <property type="entry name" value="Outer membrane efflux proteins (OEP)"/>
    <property type="match status" value="1"/>
</dbReference>
<dbReference type="InterPro" id="IPR003423">
    <property type="entry name" value="OMP_efflux"/>
</dbReference>
<dbReference type="PROSITE" id="PS51257">
    <property type="entry name" value="PROKAR_LIPOPROTEIN"/>
    <property type="match status" value="1"/>
</dbReference>
<proteinExistence type="inferred from homology"/>
<dbReference type="InterPro" id="IPR010131">
    <property type="entry name" value="MdtP/NodT-like"/>
</dbReference>
<dbReference type="Gene3D" id="2.20.200.10">
    <property type="entry name" value="Outer membrane efflux proteins (OEP)"/>
    <property type="match status" value="1"/>
</dbReference>
<dbReference type="GO" id="GO:0015562">
    <property type="term" value="F:efflux transmembrane transporter activity"/>
    <property type="evidence" value="ECO:0007669"/>
    <property type="project" value="InterPro"/>
</dbReference>
<dbReference type="NCBIfam" id="TIGR01845">
    <property type="entry name" value="outer_NodT"/>
    <property type="match status" value="1"/>
</dbReference>
<keyword evidence="2" id="KW-0564">Palmitate</keyword>
<name>A0A2P8D763_9BACT</name>
<keyword evidence="2" id="KW-0472">Membrane</keyword>